<dbReference type="RefSeq" id="XP_018246656.1">
    <property type="nucleotide sequence ID" value="XM_018400324.1"/>
</dbReference>
<accession>A0A0J9VCD9</accession>
<evidence type="ECO:0000313" key="1">
    <source>
        <dbReference type="EMBL" id="KNB08611.1"/>
    </source>
</evidence>
<gene>
    <name evidence="1" type="ORF">FOXG_20046</name>
</gene>
<dbReference type="Proteomes" id="UP000009097">
    <property type="component" value="Unassembled WGS sequence"/>
</dbReference>
<protein>
    <submittedName>
        <fullName evidence="1">Uncharacterized protein</fullName>
    </submittedName>
</protein>
<name>A0A0J9VCD9_FUSO4</name>
<organism evidence="1 2">
    <name type="scientific">Fusarium oxysporum f. sp. lycopersici (strain 4287 / CBS 123668 / FGSC 9935 / NRRL 34936)</name>
    <name type="common">Fusarium vascular wilt of tomato</name>
    <dbReference type="NCBI Taxonomy" id="426428"/>
    <lineage>
        <taxon>Eukaryota</taxon>
        <taxon>Fungi</taxon>
        <taxon>Dikarya</taxon>
        <taxon>Ascomycota</taxon>
        <taxon>Pezizomycotina</taxon>
        <taxon>Sordariomycetes</taxon>
        <taxon>Hypocreomycetidae</taxon>
        <taxon>Hypocreales</taxon>
        <taxon>Nectriaceae</taxon>
        <taxon>Fusarium</taxon>
        <taxon>Fusarium oxysporum species complex</taxon>
    </lineage>
</organism>
<evidence type="ECO:0000313" key="2">
    <source>
        <dbReference type="Proteomes" id="UP000009097"/>
    </source>
</evidence>
<reference evidence="1" key="2">
    <citation type="journal article" date="2010" name="Nature">
        <title>Comparative genomics reveals mobile pathogenicity chromosomes in Fusarium.</title>
        <authorList>
            <person name="Ma L.J."/>
            <person name="van der Does H.C."/>
            <person name="Borkovich K.A."/>
            <person name="Coleman J.J."/>
            <person name="Daboussi M.J."/>
            <person name="Di Pietro A."/>
            <person name="Dufresne M."/>
            <person name="Freitag M."/>
            <person name="Grabherr M."/>
            <person name="Henrissat B."/>
            <person name="Houterman P.M."/>
            <person name="Kang S."/>
            <person name="Shim W.B."/>
            <person name="Woloshuk C."/>
            <person name="Xie X."/>
            <person name="Xu J.R."/>
            <person name="Antoniw J."/>
            <person name="Baker S.E."/>
            <person name="Bluhm B.H."/>
            <person name="Breakspear A."/>
            <person name="Brown D.W."/>
            <person name="Butchko R.A."/>
            <person name="Chapman S."/>
            <person name="Coulson R."/>
            <person name="Coutinho P.M."/>
            <person name="Danchin E.G."/>
            <person name="Diener A."/>
            <person name="Gale L.R."/>
            <person name="Gardiner D.M."/>
            <person name="Goff S."/>
            <person name="Hammond-Kosack K.E."/>
            <person name="Hilburn K."/>
            <person name="Hua-Van A."/>
            <person name="Jonkers W."/>
            <person name="Kazan K."/>
            <person name="Kodira C.D."/>
            <person name="Koehrsen M."/>
            <person name="Kumar L."/>
            <person name="Lee Y.H."/>
            <person name="Li L."/>
            <person name="Manners J.M."/>
            <person name="Miranda-Saavedra D."/>
            <person name="Mukherjee M."/>
            <person name="Park G."/>
            <person name="Park J."/>
            <person name="Park S.Y."/>
            <person name="Proctor R.H."/>
            <person name="Regev A."/>
            <person name="Ruiz-Roldan M.C."/>
            <person name="Sain D."/>
            <person name="Sakthikumar S."/>
            <person name="Sykes S."/>
            <person name="Schwartz D.C."/>
            <person name="Turgeon B.G."/>
            <person name="Wapinski I."/>
            <person name="Yoder O."/>
            <person name="Young S."/>
            <person name="Zeng Q."/>
            <person name="Zhou S."/>
            <person name="Galagan J."/>
            <person name="Cuomo C.A."/>
            <person name="Kistler H.C."/>
            <person name="Rep M."/>
        </authorList>
    </citation>
    <scope>NUCLEOTIDE SEQUENCE [LARGE SCALE GENOMIC DNA]</scope>
    <source>
        <strain evidence="1">4287</strain>
    </source>
</reference>
<dbReference type="AlphaFoldDB" id="A0A0J9VCD9"/>
<dbReference type="GeneID" id="28960752"/>
<proteinExistence type="predicted"/>
<reference evidence="1" key="1">
    <citation type="submission" date="2007-04" db="EMBL/GenBank/DDBJ databases">
        <authorList>
            <consortium name="The Broad Institute Genome Sequencing Platform"/>
            <person name="Birren B."/>
            <person name="Lander E."/>
            <person name="Galagan J."/>
            <person name="Nusbaum C."/>
            <person name="Devon K."/>
            <person name="Ma L.-J."/>
            <person name="Jaffe D."/>
            <person name="Butler J."/>
            <person name="Alvarez P."/>
            <person name="Gnerre S."/>
            <person name="Grabherr M."/>
            <person name="Kleber M."/>
            <person name="Mauceli E."/>
            <person name="Brockman W."/>
            <person name="MacCallum I.A."/>
            <person name="Young S."/>
            <person name="LaButti K."/>
            <person name="DeCaprio D."/>
            <person name="Crawford M."/>
            <person name="Koehrsen M."/>
            <person name="Engels R."/>
            <person name="Montgomery P."/>
            <person name="Pearson M."/>
            <person name="Howarth C."/>
            <person name="Larson L."/>
            <person name="White J."/>
            <person name="O'Leary S."/>
            <person name="Kodira C."/>
            <person name="Zeng Q."/>
            <person name="Yandava C."/>
            <person name="Alvarado L."/>
            <person name="Kistler C."/>
            <person name="Shim W.-B."/>
            <person name="Kang S."/>
            <person name="Woloshuk C."/>
        </authorList>
    </citation>
    <scope>NUCLEOTIDE SEQUENCE</scope>
    <source>
        <strain evidence="1">4287</strain>
    </source>
</reference>
<dbReference type="VEuPathDB" id="FungiDB:FOXG_20046"/>
<dbReference type="EMBL" id="DS231706">
    <property type="protein sequence ID" value="KNB08611.1"/>
    <property type="molecule type" value="Genomic_DNA"/>
</dbReference>
<sequence length="145" mass="15743">MITPTSELAGGCEVERSRVSQSVSINSKFGATKIPCRSSHLVKNKVPSTYSHDSFMPYSLDTANSKQHDPRGHSPTVSNIRYGRTVSLTGASWQGGTLSGRPSESTATSDPLHLASSAIYLQFDESIVCPPQRLLRFPLLLYSSL</sequence>
<dbReference type="KEGG" id="fox:FOXG_20046"/>